<proteinExistence type="predicted"/>
<sequence length="101" mass="11725">MNFEKIKTKLESKFPEYKYSIGNRKLAGDCIIVKNTKYSGVDIFIKKDKILIEAAIPEMKTRLMIGTGVLFLKLFSKKFKEPSNRIHSYLKEEGMNVGYRI</sequence>
<dbReference type="RefSeq" id="WP_150899741.1">
    <property type="nucleotide sequence ID" value="NZ_WAAU01000013.1"/>
</dbReference>
<gene>
    <name evidence="1" type="ORF">F7018_09050</name>
</gene>
<evidence type="ECO:0000313" key="2">
    <source>
        <dbReference type="Proteomes" id="UP000467305"/>
    </source>
</evidence>
<dbReference type="Proteomes" id="UP000467305">
    <property type="component" value="Unassembled WGS sequence"/>
</dbReference>
<dbReference type="EMBL" id="WAAU01000013">
    <property type="protein sequence ID" value="KAB1158322.1"/>
    <property type="molecule type" value="Genomic_DNA"/>
</dbReference>
<accession>A0A7J5AL39</accession>
<keyword evidence="2" id="KW-1185">Reference proteome</keyword>
<dbReference type="AlphaFoldDB" id="A0A7J5AL39"/>
<organism evidence="1 2">
    <name type="scientific">Tenacibaculum aiptasiae</name>
    <dbReference type="NCBI Taxonomy" id="426481"/>
    <lineage>
        <taxon>Bacteria</taxon>
        <taxon>Pseudomonadati</taxon>
        <taxon>Bacteroidota</taxon>
        <taxon>Flavobacteriia</taxon>
        <taxon>Flavobacteriales</taxon>
        <taxon>Flavobacteriaceae</taxon>
        <taxon>Tenacibaculum</taxon>
    </lineage>
</organism>
<evidence type="ECO:0000313" key="1">
    <source>
        <dbReference type="EMBL" id="KAB1158322.1"/>
    </source>
</evidence>
<reference evidence="1 2" key="1">
    <citation type="submission" date="2019-09" db="EMBL/GenBank/DDBJ databases">
        <authorList>
            <person name="Cao W.R."/>
        </authorList>
    </citation>
    <scope>NUCLEOTIDE SEQUENCE [LARGE SCALE GENOMIC DNA]</scope>
    <source>
        <strain evidence="2">a4</strain>
    </source>
</reference>
<name>A0A7J5AL39_9FLAO</name>
<dbReference type="OrthoDB" id="9988155at2"/>
<protein>
    <submittedName>
        <fullName evidence="1">Uncharacterized protein</fullName>
    </submittedName>
</protein>
<comment type="caution">
    <text evidence="1">The sequence shown here is derived from an EMBL/GenBank/DDBJ whole genome shotgun (WGS) entry which is preliminary data.</text>
</comment>